<name>A0A409YFU7_9AGAR</name>
<proteinExistence type="predicted"/>
<evidence type="ECO:0000313" key="3">
    <source>
        <dbReference type="Proteomes" id="UP000284842"/>
    </source>
</evidence>
<dbReference type="InterPro" id="IPR027417">
    <property type="entry name" value="P-loop_NTPase"/>
</dbReference>
<organism evidence="2 3">
    <name type="scientific">Panaeolus cyanescens</name>
    <dbReference type="NCBI Taxonomy" id="181874"/>
    <lineage>
        <taxon>Eukaryota</taxon>
        <taxon>Fungi</taxon>
        <taxon>Dikarya</taxon>
        <taxon>Basidiomycota</taxon>
        <taxon>Agaricomycotina</taxon>
        <taxon>Agaricomycetes</taxon>
        <taxon>Agaricomycetidae</taxon>
        <taxon>Agaricales</taxon>
        <taxon>Agaricineae</taxon>
        <taxon>Galeropsidaceae</taxon>
        <taxon>Panaeolus</taxon>
    </lineage>
</organism>
<gene>
    <name evidence="2" type="ORF">CVT24_001358</name>
</gene>
<dbReference type="SUPFAM" id="SSF52540">
    <property type="entry name" value="P-loop containing nucleoside triphosphate hydrolases"/>
    <property type="match status" value="1"/>
</dbReference>
<feature type="region of interest" description="Disordered" evidence="1">
    <location>
        <begin position="1"/>
        <end position="25"/>
    </location>
</feature>
<comment type="caution">
    <text evidence="2">The sequence shown here is derived from an EMBL/GenBank/DDBJ whole genome shotgun (WGS) entry which is preliminary data.</text>
</comment>
<evidence type="ECO:0000256" key="1">
    <source>
        <dbReference type="SAM" id="MobiDB-lite"/>
    </source>
</evidence>
<sequence length="320" mass="36001">MTDNADNTSTHLLEEDTPYTTRKPVDEPSNIDISFASKDEIYKKLVADTSSAQVILEKDISPQDIIIMVMGPTGTGKTSFIRGAVGNGTTEEEDPKLQLHVGHRLDSKTNVVTCVKIPIPTTKQNFVLVDTPGFDDGAKSDAKVLECIADWLKSTYKRGICLSGIIYLHRINDIRLDTGVQNTLTLFQRICGGFVFNRINLVTTMWNEVPPERGEIKEKQLVDSKYWQPMTRRGDGKRGAFVTRFNMTTVEQARETALEAMWKLAGRADRKMVLLLQQELVDDKKSLPKTQAGQMTYSVWSGALFRAKEFFTKDKEEAKE</sequence>
<accession>A0A409YFU7</accession>
<evidence type="ECO:0008006" key="4">
    <source>
        <dbReference type="Google" id="ProtNLM"/>
    </source>
</evidence>
<dbReference type="InParanoid" id="A0A409YFU7"/>
<protein>
    <recommendedName>
        <fullName evidence="4">G domain-containing protein</fullName>
    </recommendedName>
</protein>
<reference evidence="2 3" key="1">
    <citation type="journal article" date="2018" name="Evol. Lett.">
        <title>Horizontal gene cluster transfer increased hallucinogenic mushroom diversity.</title>
        <authorList>
            <person name="Reynolds H.T."/>
            <person name="Vijayakumar V."/>
            <person name="Gluck-Thaler E."/>
            <person name="Korotkin H.B."/>
            <person name="Matheny P.B."/>
            <person name="Slot J.C."/>
        </authorList>
    </citation>
    <scope>NUCLEOTIDE SEQUENCE [LARGE SCALE GENOMIC DNA]</scope>
    <source>
        <strain evidence="2 3">2629</strain>
    </source>
</reference>
<dbReference type="OrthoDB" id="8954335at2759"/>
<dbReference type="STRING" id="181874.A0A409YFU7"/>
<dbReference type="EMBL" id="NHTK01001207">
    <property type="protein sequence ID" value="PPR01889.1"/>
    <property type="molecule type" value="Genomic_DNA"/>
</dbReference>
<dbReference type="Proteomes" id="UP000284842">
    <property type="component" value="Unassembled WGS sequence"/>
</dbReference>
<dbReference type="AlphaFoldDB" id="A0A409YFU7"/>
<feature type="compositionally biased region" description="Polar residues" evidence="1">
    <location>
        <begin position="1"/>
        <end position="11"/>
    </location>
</feature>
<evidence type="ECO:0000313" key="2">
    <source>
        <dbReference type="EMBL" id="PPR01889.1"/>
    </source>
</evidence>
<dbReference type="Gene3D" id="3.40.50.300">
    <property type="entry name" value="P-loop containing nucleotide triphosphate hydrolases"/>
    <property type="match status" value="1"/>
</dbReference>
<keyword evidence="3" id="KW-1185">Reference proteome</keyword>